<comment type="caution">
    <text evidence="4">The sequence shown here is derived from an EMBL/GenBank/DDBJ whole genome shotgun (WGS) entry which is preliminary data.</text>
</comment>
<evidence type="ECO:0000256" key="3">
    <source>
        <dbReference type="PROSITE-ProRule" id="PRU00708"/>
    </source>
</evidence>
<feature type="repeat" description="PPR" evidence="3">
    <location>
        <begin position="102"/>
        <end position="136"/>
    </location>
</feature>
<dbReference type="Gene3D" id="1.25.40.10">
    <property type="entry name" value="Tetratricopeptide repeat domain"/>
    <property type="match status" value="1"/>
</dbReference>
<dbReference type="PANTHER" id="PTHR45717:SF10">
    <property type="entry name" value="OS10G0501000 PROTEIN"/>
    <property type="match status" value="1"/>
</dbReference>
<evidence type="ECO:0000313" key="5">
    <source>
        <dbReference type="Proteomes" id="UP000828251"/>
    </source>
</evidence>
<dbReference type="EMBL" id="JAIQCV010000008">
    <property type="protein sequence ID" value="KAH1074066.1"/>
    <property type="molecule type" value="Genomic_DNA"/>
</dbReference>
<organism evidence="4 5">
    <name type="scientific">Gossypium stocksii</name>
    <dbReference type="NCBI Taxonomy" id="47602"/>
    <lineage>
        <taxon>Eukaryota</taxon>
        <taxon>Viridiplantae</taxon>
        <taxon>Streptophyta</taxon>
        <taxon>Embryophyta</taxon>
        <taxon>Tracheophyta</taxon>
        <taxon>Spermatophyta</taxon>
        <taxon>Magnoliopsida</taxon>
        <taxon>eudicotyledons</taxon>
        <taxon>Gunneridae</taxon>
        <taxon>Pentapetalae</taxon>
        <taxon>rosids</taxon>
        <taxon>malvids</taxon>
        <taxon>Malvales</taxon>
        <taxon>Malvaceae</taxon>
        <taxon>Malvoideae</taxon>
        <taxon>Gossypium</taxon>
    </lineage>
</organism>
<dbReference type="Proteomes" id="UP000828251">
    <property type="component" value="Unassembled WGS sequence"/>
</dbReference>
<dbReference type="AlphaFoldDB" id="A0A9D3V973"/>
<proteinExistence type="inferred from homology"/>
<evidence type="ECO:0008006" key="6">
    <source>
        <dbReference type="Google" id="ProtNLM"/>
    </source>
</evidence>
<protein>
    <recommendedName>
        <fullName evidence="6">Pentacotripeptide-repeat region of PRORP domain-containing protein</fullName>
    </recommendedName>
</protein>
<dbReference type="InterPro" id="IPR002885">
    <property type="entry name" value="PPR_rpt"/>
</dbReference>
<comment type="similarity">
    <text evidence="1">Belongs to the PPR family. P subfamily.</text>
</comment>
<reference evidence="4 5" key="1">
    <citation type="journal article" date="2021" name="Plant Biotechnol. J.">
        <title>Multi-omics assisted identification of the key and species-specific regulatory components of drought-tolerant mechanisms in Gossypium stocksii.</title>
        <authorList>
            <person name="Yu D."/>
            <person name="Ke L."/>
            <person name="Zhang D."/>
            <person name="Wu Y."/>
            <person name="Sun Y."/>
            <person name="Mei J."/>
            <person name="Sun J."/>
            <person name="Sun Y."/>
        </authorList>
    </citation>
    <scope>NUCLEOTIDE SEQUENCE [LARGE SCALE GENOMIC DNA]</scope>
    <source>
        <strain evidence="5">cv. E1</strain>
        <tissue evidence="4">Leaf</tissue>
    </source>
</reference>
<keyword evidence="5" id="KW-1185">Reference proteome</keyword>
<dbReference type="GO" id="GO:0003729">
    <property type="term" value="F:mRNA binding"/>
    <property type="evidence" value="ECO:0007669"/>
    <property type="project" value="UniProtKB-ARBA"/>
</dbReference>
<gene>
    <name evidence="4" type="ORF">J1N35_026394</name>
</gene>
<name>A0A9D3V973_9ROSI</name>
<evidence type="ECO:0000256" key="1">
    <source>
        <dbReference type="ARBA" id="ARBA00007626"/>
    </source>
</evidence>
<feature type="repeat" description="PPR" evidence="3">
    <location>
        <begin position="67"/>
        <end position="101"/>
    </location>
</feature>
<keyword evidence="2" id="KW-0677">Repeat</keyword>
<dbReference type="Pfam" id="PF01535">
    <property type="entry name" value="PPR"/>
    <property type="match status" value="1"/>
</dbReference>
<evidence type="ECO:0000313" key="4">
    <source>
        <dbReference type="EMBL" id="KAH1074066.1"/>
    </source>
</evidence>
<dbReference type="Pfam" id="PF13041">
    <property type="entry name" value="PPR_2"/>
    <property type="match status" value="1"/>
</dbReference>
<evidence type="ECO:0000256" key="2">
    <source>
        <dbReference type="ARBA" id="ARBA00022737"/>
    </source>
</evidence>
<accession>A0A9D3V973</accession>
<dbReference type="OrthoDB" id="1890565at2759"/>
<dbReference type="NCBIfam" id="TIGR00756">
    <property type="entry name" value="PPR"/>
    <property type="match status" value="2"/>
</dbReference>
<sequence length="149" mass="17344">MLQTIIKHLRSFGRFKQAIEVSEFISEEMKYDISVSDMAMRLDLISKVHGVGQAEKYFDSLPNIMRTFQVYGTLLNCYAHHKCLEKAEATLQIMRESGLLSNAVSYNVMLNLYSRLGKHDKLDVLMQEMKEKGNKHDVFTNNFIWIFNN</sequence>
<dbReference type="InterPro" id="IPR011990">
    <property type="entry name" value="TPR-like_helical_dom_sf"/>
</dbReference>
<dbReference type="PROSITE" id="PS51375">
    <property type="entry name" value="PPR"/>
    <property type="match status" value="2"/>
</dbReference>
<dbReference type="PANTHER" id="PTHR45717">
    <property type="entry name" value="OS12G0527900 PROTEIN"/>
    <property type="match status" value="1"/>
</dbReference>
<dbReference type="GO" id="GO:0005739">
    <property type="term" value="C:mitochondrion"/>
    <property type="evidence" value="ECO:0007669"/>
    <property type="project" value="TreeGrafter"/>
</dbReference>